<feature type="non-terminal residue" evidence="3">
    <location>
        <position position="495"/>
    </location>
</feature>
<evidence type="ECO:0000313" key="4">
    <source>
        <dbReference type="Proteomes" id="UP001189429"/>
    </source>
</evidence>
<protein>
    <recommendedName>
        <fullName evidence="5">Cilia- and flagella-associated protein 157</fullName>
    </recommendedName>
</protein>
<gene>
    <name evidence="3" type="ORF">PCOR1329_LOCUS64518</name>
</gene>
<evidence type="ECO:0000256" key="1">
    <source>
        <dbReference type="SAM" id="Coils"/>
    </source>
</evidence>
<reference evidence="3" key="1">
    <citation type="submission" date="2023-10" db="EMBL/GenBank/DDBJ databases">
        <authorList>
            <person name="Chen Y."/>
            <person name="Shah S."/>
            <person name="Dougan E. K."/>
            <person name="Thang M."/>
            <person name="Chan C."/>
        </authorList>
    </citation>
    <scope>NUCLEOTIDE SEQUENCE [LARGE SCALE GENOMIC DNA]</scope>
</reference>
<proteinExistence type="predicted"/>
<feature type="coiled-coil region" evidence="1">
    <location>
        <begin position="46"/>
        <end position="101"/>
    </location>
</feature>
<dbReference type="Proteomes" id="UP001189429">
    <property type="component" value="Unassembled WGS sequence"/>
</dbReference>
<evidence type="ECO:0000313" key="3">
    <source>
        <dbReference type="EMBL" id="CAK0881800.1"/>
    </source>
</evidence>
<evidence type="ECO:0000256" key="2">
    <source>
        <dbReference type="SAM" id="MobiDB-lite"/>
    </source>
</evidence>
<keyword evidence="1" id="KW-0175">Coiled coil</keyword>
<comment type="caution">
    <text evidence="3">The sequence shown here is derived from an EMBL/GenBank/DDBJ whole genome shotgun (WGS) entry which is preliminary data.</text>
</comment>
<evidence type="ECO:0008006" key="5">
    <source>
        <dbReference type="Google" id="ProtNLM"/>
    </source>
</evidence>
<feature type="region of interest" description="Disordered" evidence="2">
    <location>
        <begin position="102"/>
        <end position="158"/>
    </location>
</feature>
<keyword evidence="4" id="KW-1185">Reference proteome</keyword>
<feature type="compositionally biased region" description="Basic and acidic residues" evidence="2">
    <location>
        <begin position="139"/>
        <end position="158"/>
    </location>
</feature>
<organism evidence="3 4">
    <name type="scientific">Prorocentrum cordatum</name>
    <dbReference type="NCBI Taxonomy" id="2364126"/>
    <lineage>
        <taxon>Eukaryota</taxon>
        <taxon>Sar</taxon>
        <taxon>Alveolata</taxon>
        <taxon>Dinophyceae</taxon>
        <taxon>Prorocentrales</taxon>
        <taxon>Prorocentraceae</taxon>
        <taxon>Prorocentrum</taxon>
    </lineage>
</organism>
<sequence>MGQDTGTGSPAAQSGLIVDVLLRRLADAECAERSAEETAAICERSHRTIELQRDGLEETVASLRSQIQEEFRESERRLGRLHESERALERARAAELRLSEEAVHAAQARSPSPSDEAAGAGPLAERVATLEEQLQAARGEGREQREAMRRQALEAATEKDQLLSQLAEAEEEARRNAALGQRLDQAQRAAATSCEERDELAQRLGEGHELRQHLHDVRGKARLEQAALLAQLAEAQEEACAQRALAQEARESERAAADGAAAEWRAACRAVAEAEEEALCERQLREDAAAAEGPRQGRPEASREALDALRRRLQAAQGRPLPGGTLEDVRAQRHEQLARRLRDGRVRADVRAAAEASTRLLDLAAPPWLSRGSASPEPVAARATEFASELLEPTITFGSQEAEASTASHDAHGALDAEAATPEGQRQPACLPAPSPGIPGAASALRELWCAQREEPSRVCQAERVPEVRSRSLAQRVTLPVPVHHASAVHAGHFP</sequence>
<accession>A0ABN9WAR8</accession>
<name>A0ABN9WAR8_9DINO</name>
<dbReference type="EMBL" id="CAUYUJ010018228">
    <property type="protein sequence ID" value="CAK0881800.1"/>
    <property type="molecule type" value="Genomic_DNA"/>
</dbReference>